<reference evidence="7 8" key="1">
    <citation type="submission" date="2018-10" db="EMBL/GenBank/DDBJ databases">
        <title>Genotypes and phenotypes of Enterococci isolated from broiler chickens.</title>
        <authorList>
            <person name="Muhammad A.R."/>
            <person name="Diarra M.S."/>
        </authorList>
    </citation>
    <scope>NUCLEOTIDE SEQUENCE [LARGE SCALE GENOMIC DNA]</scope>
    <source>
        <strain evidence="7 8">P7 C A21</strain>
    </source>
</reference>
<keyword evidence="2" id="KW-1003">Cell membrane</keyword>
<feature type="transmembrane region" description="Helical" evidence="6">
    <location>
        <begin position="381"/>
        <end position="398"/>
    </location>
</feature>
<feature type="transmembrane region" description="Helical" evidence="6">
    <location>
        <begin position="325"/>
        <end position="349"/>
    </location>
</feature>
<feature type="transmembrane region" description="Helical" evidence="6">
    <location>
        <begin position="80"/>
        <end position="99"/>
    </location>
</feature>
<feature type="transmembrane region" description="Helical" evidence="6">
    <location>
        <begin position="111"/>
        <end position="133"/>
    </location>
</feature>
<feature type="transmembrane region" description="Helical" evidence="6">
    <location>
        <begin position="256"/>
        <end position="274"/>
    </location>
</feature>
<dbReference type="AlphaFoldDB" id="A0A3N3S4A7"/>
<evidence type="ECO:0000256" key="6">
    <source>
        <dbReference type="SAM" id="Phobius"/>
    </source>
</evidence>
<dbReference type="GO" id="GO:0005886">
    <property type="term" value="C:plasma membrane"/>
    <property type="evidence" value="ECO:0007669"/>
    <property type="project" value="UniProtKB-SubCell"/>
</dbReference>
<keyword evidence="5 6" id="KW-0472">Membrane</keyword>
<feature type="transmembrane region" description="Helical" evidence="6">
    <location>
        <begin position="356"/>
        <end position="375"/>
    </location>
</feature>
<feature type="transmembrane region" description="Helical" evidence="6">
    <location>
        <begin position="419"/>
        <end position="450"/>
    </location>
</feature>
<feature type="transmembrane region" description="Helical" evidence="6">
    <location>
        <begin position="173"/>
        <end position="191"/>
    </location>
</feature>
<feature type="transmembrane region" description="Helical" evidence="6">
    <location>
        <begin position="39"/>
        <end position="59"/>
    </location>
</feature>
<comment type="subcellular location">
    <subcellularLocation>
        <location evidence="1">Cell membrane</location>
        <topology evidence="1">Multi-pass membrane protein</topology>
    </subcellularLocation>
</comment>
<evidence type="ECO:0000313" key="7">
    <source>
        <dbReference type="EMBL" id="ROY49887.1"/>
    </source>
</evidence>
<keyword evidence="4 6" id="KW-1133">Transmembrane helix</keyword>
<dbReference type="Pfam" id="PF01943">
    <property type="entry name" value="Polysacc_synt"/>
    <property type="match status" value="1"/>
</dbReference>
<dbReference type="Proteomes" id="UP000275941">
    <property type="component" value="Unassembled WGS sequence"/>
</dbReference>
<feature type="transmembrane region" description="Helical" evidence="6">
    <location>
        <begin position="145"/>
        <end position="167"/>
    </location>
</feature>
<organism evidence="7 8">
    <name type="scientific">Enterococcus faecalis</name>
    <name type="common">Streptococcus faecalis</name>
    <dbReference type="NCBI Taxonomy" id="1351"/>
    <lineage>
        <taxon>Bacteria</taxon>
        <taxon>Bacillati</taxon>
        <taxon>Bacillota</taxon>
        <taxon>Bacilli</taxon>
        <taxon>Lactobacillales</taxon>
        <taxon>Enterococcaceae</taxon>
        <taxon>Enterococcus</taxon>
    </lineage>
</organism>
<evidence type="ECO:0000256" key="5">
    <source>
        <dbReference type="ARBA" id="ARBA00023136"/>
    </source>
</evidence>
<gene>
    <name evidence="7" type="ORF">EGW70_08115</name>
</gene>
<dbReference type="OrthoDB" id="6017905at2"/>
<dbReference type="EMBL" id="RKOR01000020">
    <property type="protein sequence ID" value="ROY49887.1"/>
    <property type="molecule type" value="Genomic_DNA"/>
</dbReference>
<feature type="transmembrane region" description="Helical" evidence="6">
    <location>
        <begin position="212"/>
        <end position="230"/>
    </location>
</feature>
<evidence type="ECO:0000256" key="2">
    <source>
        <dbReference type="ARBA" id="ARBA00022475"/>
    </source>
</evidence>
<feature type="transmembrane region" description="Helical" evidence="6">
    <location>
        <begin position="286"/>
        <end position="309"/>
    </location>
</feature>
<dbReference type="InterPro" id="IPR050833">
    <property type="entry name" value="Poly_Biosynth_Transport"/>
</dbReference>
<dbReference type="PANTHER" id="PTHR30250:SF11">
    <property type="entry name" value="O-ANTIGEN TRANSPORTER-RELATED"/>
    <property type="match status" value="1"/>
</dbReference>
<sequence length="471" mass="53759">MNGFIKKFFSFSIGPIGGAIISLITIPVTTYFISPSEFGKAGLFTMVYGLVITLSYLGVDQSYSREFHYSNNKKILFQNSLLIPVIVSCIFLLVLSFYKENFSLFIFGNSSYSYISILFGLAVIFGVFERFILMSIRMEEKALEYSVFSVLLKIVILIVTVFLIYIGERDFTVVVYSTLIGQMVGDLYLIVRYKSLFTDVKFKNFSWPLINTLLRFGFPLLVSVSMNYFLNTTGSLFLRIYGTFNDLGIYTAGQKIANLLTLIQISFTSFWVPLSYRWYKEGKSQVHFQVISDCLLLIATVGFFILAIFKKNITLLLSTSYSDSQYIICLLALVPILYTLSETTTLGIVFSKRSYLNIYVSLFSISTCLITSLILVPKIMATGAALAISISYLVFYYTRTYFSKKNKFQIFVKKQSMQILVLLFAGIMNAYNLKYIILLNVILLFISLVIQRDTLRTIQDIKKNPINYDFS</sequence>
<feature type="transmembrane region" description="Helical" evidence="6">
    <location>
        <begin position="12"/>
        <end position="33"/>
    </location>
</feature>
<evidence type="ECO:0000256" key="1">
    <source>
        <dbReference type="ARBA" id="ARBA00004651"/>
    </source>
</evidence>
<evidence type="ECO:0000313" key="8">
    <source>
        <dbReference type="Proteomes" id="UP000275941"/>
    </source>
</evidence>
<protein>
    <submittedName>
        <fullName evidence="7">Polysaccharide biosynthesis protein</fullName>
    </submittedName>
</protein>
<accession>A0A3N3S4A7</accession>
<name>A0A3N3S4A7_ENTFL</name>
<evidence type="ECO:0000256" key="4">
    <source>
        <dbReference type="ARBA" id="ARBA00022989"/>
    </source>
</evidence>
<comment type="caution">
    <text evidence="7">The sequence shown here is derived from an EMBL/GenBank/DDBJ whole genome shotgun (WGS) entry which is preliminary data.</text>
</comment>
<evidence type="ECO:0000256" key="3">
    <source>
        <dbReference type="ARBA" id="ARBA00022692"/>
    </source>
</evidence>
<proteinExistence type="predicted"/>
<dbReference type="InterPro" id="IPR002797">
    <property type="entry name" value="Polysacc_synth"/>
</dbReference>
<dbReference type="PANTHER" id="PTHR30250">
    <property type="entry name" value="PST FAMILY PREDICTED COLANIC ACID TRANSPORTER"/>
    <property type="match status" value="1"/>
</dbReference>
<keyword evidence="3 6" id="KW-0812">Transmembrane</keyword>